<dbReference type="AlphaFoldDB" id="A0A7W7WWF8"/>
<sequence length="283" mass="29560">MRIPQLIAVLVVGLVAAACGPDRDDAVTNGETAADTEALPTGAHELVLRMDYSPGFARVPETAPFPAFSLYGDGRIVTADIDVNAPAAPGGWQRARELRTDSAGIRRLVRAAHATGLQDTTEPSGTASTGTPADATSARFVLLDGKNGRHSRTVAAPEAHGDARGELFRALSDPAAWLGGTVQTAPYRADALAVLRRDEPASDPAARPWPVGALDFPGTRLGSGQRVMTCVVLHGESAAAVTARAADVPQYSPWTDGSHTATLELRPLLPDENDCPDLPGPPR</sequence>
<evidence type="ECO:0000256" key="1">
    <source>
        <dbReference type="SAM" id="MobiDB-lite"/>
    </source>
</evidence>
<protein>
    <submittedName>
        <fullName evidence="2">Uncharacterized protein</fullName>
    </submittedName>
</protein>
<gene>
    <name evidence="2" type="ORF">F4559_002897</name>
</gene>
<reference evidence="2 3" key="1">
    <citation type="submission" date="2020-08" db="EMBL/GenBank/DDBJ databases">
        <title>Sequencing the genomes of 1000 actinobacteria strains.</title>
        <authorList>
            <person name="Klenk H.-P."/>
        </authorList>
    </citation>
    <scope>NUCLEOTIDE SEQUENCE [LARGE SCALE GENOMIC DNA]</scope>
    <source>
        <strain evidence="2 3">DSM 45084</strain>
    </source>
</reference>
<organism evidence="2 3">
    <name type="scientific">Saccharothrix violaceirubra</name>
    <dbReference type="NCBI Taxonomy" id="413306"/>
    <lineage>
        <taxon>Bacteria</taxon>
        <taxon>Bacillati</taxon>
        <taxon>Actinomycetota</taxon>
        <taxon>Actinomycetes</taxon>
        <taxon>Pseudonocardiales</taxon>
        <taxon>Pseudonocardiaceae</taxon>
        <taxon>Saccharothrix</taxon>
    </lineage>
</organism>
<feature type="region of interest" description="Disordered" evidence="1">
    <location>
        <begin position="114"/>
        <end position="133"/>
    </location>
</feature>
<feature type="compositionally biased region" description="Polar residues" evidence="1">
    <location>
        <begin position="117"/>
        <end position="131"/>
    </location>
</feature>
<name>A0A7W7WWF8_9PSEU</name>
<feature type="region of interest" description="Disordered" evidence="1">
    <location>
        <begin position="264"/>
        <end position="283"/>
    </location>
</feature>
<proteinExistence type="predicted"/>
<dbReference type="Proteomes" id="UP000542674">
    <property type="component" value="Unassembled WGS sequence"/>
</dbReference>
<dbReference type="PROSITE" id="PS51257">
    <property type="entry name" value="PROKAR_LIPOPROTEIN"/>
    <property type="match status" value="1"/>
</dbReference>
<accession>A0A7W7WWF8</accession>
<dbReference type="RefSeq" id="WP_184669128.1">
    <property type="nucleotide sequence ID" value="NZ_BAABAI010000029.1"/>
</dbReference>
<keyword evidence="3" id="KW-1185">Reference proteome</keyword>
<comment type="caution">
    <text evidence="2">The sequence shown here is derived from an EMBL/GenBank/DDBJ whole genome shotgun (WGS) entry which is preliminary data.</text>
</comment>
<evidence type="ECO:0000313" key="2">
    <source>
        <dbReference type="EMBL" id="MBB4965538.1"/>
    </source>
</evidence>
<dbReference type="EMBL" id="JACHJS010000001">
    <property type="protein sequence ID" value="MBB4965538.1"/>
    <property type="molecule type" value="Genomic_DNA"/>
</dbReference>
<evidence type="ECO:0000313" key="3">
    <source>
        <dbReference type="Proteomes" id="UP000542674"/>
    </source>
</evidence>